<dbReference type="EMBL" id="JAPQKH010000007">
    <property type="protein sequence ID" value="KAJ5087422.1"/>
    <property type="molecule type" value="Genomic_DNA"/>
</dbReference>
<proteinExistence type="predicted"/>
<evidence type="ECO:0000313" key="2">
    <source>
        <dbReference type="Proteomes" id="UP001149165"/>
    </source>
</evidence>
<dbReference type="Proteomes" id="UP001149165">
    <property type="component" value="Unassembled WGS sequence"/>
</dbReference>
<keyword evidence="2" id="KW-1185">Reference proteome</keyword>
<accession>A0A9W9K0C2</accession>
<evidence type="ECO:0000313" key="1">
    <source>
        <dbReference type="EMBL" id="KAJ5087422.1"/>
    </source>
</evidence>
<organism evidence="1 2">
    <name type="scientific">Penicillium angulare</name>
    <dbReference type="NCBI Taxonomy" id="116970"/>
    <lineage>
        <taxon>Eukaryota</taxon>
        <taxon>Fungi</taxon>
        <taxon>Dikarya</taxon>
        <taxon>Ascomycota</taxon>
        <taxon>Pezizomycotina</taxon>
        <taxon>Eurotiomycetes</taxon>
        <taxon>Eurotiomycetidae</taxon>
        <taxon>Eurotiales</taxon>
        <taxon>Aspergillaceae</taxon>
        <taxon>Penicillium</taxon>
    </lineage>
</organism>
<gene>
    <name evidence="1" type="ORF">N7456_011038</name>
</gene>
<comment type="caution">
    <text evidence="1">The sequence shown here is derived from an EMBL/GenBank/DDBJ whole genome shotgun (WGS) entry which is preliminary data.</text>
</comment>
<reference evidence="1" key="2">
    <citation type="journal article" date="2023" name="IMA Fungus">
        <title>Comparative genomic study of the Penicillium genus elucidates a diverse pangenome and 15 lateral gene transfer events.</title>
        <authorList>
            <person name="Petersen C."/>
            <person name="Sorensen T."/>
            <person name="Nielsen M.R."/>
            <person name="Sondergaard T.E."/>
            <person name="Sorensen J.L."/>
            <person name="Fitzpatrick D.A."/>
            <person name="Frisvad J.C."/>
            <person name="Nielsen K.L."/>
        </authorList>
    </citation>
    <scope>NUCLEOTIDE SEQUENCE</scope>
    <source>
        <strain evidence="1">IBT 30069</strain>
    </source>
</reference>
<sequence length="153" mass="17496">MESSSDPEFTYTDEDNYSFIPNTLFFPSEDPFLWTLPSEESESLNFIIPQTDIQSVLTSPGIQTPEEQQDSHSYDWSYLSEELKDLKDFCSPLVPRLLSPSTNIPDPQTQDLPSEFISTDLLTTKMDTTGKDMKRTNQRDFTTFEISTQGETV</sequence>
<dbReference type="AlphaFoldDB" id="A0A9W9K0C2"/>
<name>A0A9W9K0C2_9EURO</name>
<protein>
    <submittedName>
        <fullName evidence="1">Uncharacterized protein</fullName>
    </submittedName>
</protein>
<reference evidence="1" key="1">
    <citation type="submission" date="2022-11" db="EMBL/GenBank/DDBJ databases">
        <authorList>
            <person name="Petersen C."/>
        </authorList>
    </citation>
    <scope>NUCLEOTIDE SEQUENCE</scope>
    <source>
        <strain evidence="1">IBT 30069</strain>
    </source>
</reference>